<reference evidence="6" key="2">
    <citation type="journal article" date="2009" name="Genetics">
        <title>Comparative analysis of Pdf-mediated circadian behaviors between Drosophila melanogaster and D. virilis.</title>
        <authorList>
            <person name="Bahn J.H."/>
            <person name="Lee G."/>
            <person name="Park J.H."/>
        </authorList>
    </citation>
    <scope>NUCLEOTIDE SEQUENCE</scope>
</reference>
<comment type="similarity">
    <text evidence="2">Belongs to the arthropod PDH family.</text>
</comment>
<proteinExistence type="inferred from homology"/>
<evidence type="ECO:0000256" key="5">
    <source>
        <dbReference type="SAM" id="SignalP"/>
    </source>
</evidence>
<dbReference type="InterPro" id="IPR009396">
    <property type="entry name" value="Pigment_DH"/>
</dbReference>
<dbReference type="GO" id="GO:0009416">
    <property type="term" value="P:response to light stimulus"/>
    <property type="evidence" value="ECO:0007669"/>
    <property type="project" value="InterPro"/>
</dbReference>
<dbReference type="VEuPathDB" id="VectorBase:MDOA005276"/>
<dbReference type="AlphaFoldDB" id="B5TYW3"/>
<accession>B5TYW3</accession>
<comment type="subcellular location">
    <subcellularLocation>
        <location evidence="1">Secreted</location>
    </subcellularLocation>
</comment>
<evidence type="ECO:0000256" key="1">
    <source>
        <dbReference type="ARBA" id="ARBA00004613"/>
    </source>
</evidence>
<name>B5TYW3_MUSDO</name>
<dbReference type="EMBL" id="FJ043031">
    <property type="protein sequence ID" value="ACI01761.1"/>
    <property type="molecule type" value="Genomic_DNA"/>
</dbReference>
<keyword evidence="5" id="KW-0732">Signal</keyword>
<feature type="signal peptide" evidence="5">
    <location>
        <begin position="1"/>
        <end position="24"/>
    </location>
</feature>
<organism evidence="6">
    <name type="scientific">Musca domestica</name>
    <name type="common">House fly</name>
    <dbReference type="NCBI Taxonomy" id="7370"/>
    <lineage>
        <taxon>Eukaryota</taxon>
        <taxon>Metazoa</taxon>
        <taxon>Ecdysozoa</taxon>
        <taxon>Arthropoda</taxon>
        <taxon>Hexapoda</taxon>
        <taxon>Insecta</taxon>
        <taxon>Pterygota</taxon>
        <taxon>Neoptera</taxon>
        <taxon>Endopterygota</taxon>
        <taxon>Diptera</taxon>
        <taxon>Brachycera</taxon>
        <taxon>Muscomorpha</taxon>
        <taxon>Muscoidea</taxon>
        <taxon>Muscidae</taxon>
        <taxon>Musca</taxon>
    </lineage>
</organism>
<dbReference type="GO" id="GO:0005576">
    <property type="term" value="C:extracellular region"/>
    <property type="evidence" value="ECO:0007669"/>
    <property type="project" value="UniProtKB-SubCell"/>
</dbReference>
<evidence type="ECO:0000256" key="2">
    <source>
        <dbReference type="ARBA" id="ARBA00010172"/>
    </source>
</evidence>
<protein>
    <submittedName>
        <fullName evidence="6">Pigment dispersing factor</fullName>
    </submittedName>
</protein>
<keyword evidence="3" id="KW-0964">Secreted</keyword>
<sequence>MTNIGYFSLALFWMSLLLCHVAAGLPAPDEEQYFDKQLNRELINRWLSSIHNAQILNNNPCRFYGGDGTWTAPLPKRNSELINSLLSLPRSMNDAGK</sequence>
<keyword evidence="4" id="KW-0027">Amidation</keyword>
<reference evidence="6" key="1">
    <citation type="submission" date="2008-08" db="EMBL/GenBank/DDBJ databases">
        <authorList>
            <person name="Bahn J."/>
            <person name="Park J.H."/>
        </authorList>
    </citation>
    <scope>NUCLEOTIDE SEQUENCE</scope>
</reference>
<feature type="chain" id="PRO_5002836587" evidence="5">
    <location>
        <begin position="25"/>
        <end position="97"/>
    </location>
</feature>
<evidence type="ECO:0000256" key="4">
    <source>
        <dbReference type="ARBA" id="ARBA00022815"/>
    </source>
</evidence>
<evidence type="ECO:0000313" key="6">
    <source>
        <dbReference type="EMBL" id="ACI01761.1"/>
    </source>
</evidence>
<dbReference type="VEuPathDB" id="VectorBase:MDOMA2_013436"/>
<dbReference type="Pfam" id="PF06324">
    <property type="entry name" value="Pigment_DH"/>
    <property type="match status" value="1"/>
</dbReference>
<evidence type="ECO:0000256" key="3">
    <source>
        <dbReference type="ARBA" id="ARBA00022525"/>
    </source>
</evidence>
<dbReference type="GO" id="GO:0005179">
    <property type="term" value="F:hormone activity"/>
    <property type="evidence" value="ECO:0007669"/>
    <property type="project" value="InterPro"/>
</dbReference>